<dbReference type="CDD" id="cd07302">
    <property type="entry name" value="CHD"/>
    <property type="match status" value="1"/>
</dbReference>
<proteinExistence type="predicted"/>
<feature type="domain" description="Guanylate cyclase" evidence="2">
    <location>
        <begin position="1"/>
        <end position="25"/>
    </location>
</feature>
<dbReference type="Gene3D" id="3.30.70.1230">
    <property type="entry name" value="Nucleotide cyclase"/>
    <property type="match status" value="1"/>
</dbReference>
<dbReference type="InterPro" id="IPR019734">
    <property type="entry name" value="TPR_rpt"/>
</dbReference>
<sequence length="489" mass="53799">MHVGDVIVRGNDLLGDSVNIASRLEGLAEPGSVYISEAAHAYVRRSLTLTADDLGLQEVKNMDEPVRVFRVRAPASPFVGSAPGVGPTQALPIPNKPSIAVLPFTNMSGDSEQDYLADGVVEEITAALSRVRTFFVIARNSAFAYKGKAVDVRQVSRELGVRYVLEGSVRKSGNRLRIVAQLIDATTGAHIWAEQYGGRIEDVFDLQDQITASVVGAIQPSVRAAEIERARRKRPDSLDVYDLVMRALPDVWSLNKDANVRAVGLLEQALQLDPNYPTALALLAWCRGQRAVYNWSTTIEEDKHEALRLAEMASVLTADDPFVLTVLGAALTITQEFTAAAKMLDAATRLDPNSSWAWNRSGFLRNYLGDPETAIHHFERAIRLSPFDPMVFNSEFGIGSAHFIAGRYERAIEFFERGLISNPKAAWIHRHLAPAYVLAGQEEKAKASIRKLLESYPDLTVSAARRAMVFQGEVLDRICDGLRRAGLPH</sequence>
<feature type="repeat" description="TPR" evidence="1">
    <location>
        <begin position="355"/>
        <end position="388"/>
    </location>
</feature>
<dbReference type="SUPFAM" id="SSF48452">
    <property type="entry name" value="TPR-like"/>
    <property type="match status" value="1"/>
</dbReference>
<keyword evidence="4" id="KW-1185">Reference proteome</keyword>
<dbReference type="GO" id="GO:0035556">
    <property type="term" value="P:intracellular signal transduction"/>
    <property type="evidence" value="ECO:0007669"/>
    <property type="project" value="InterPro"/>
</dbReference>
<evidence type="ECO:0000313" key="4">
    <source>
        <dbReference type="Proteomes" id="UP000321085"/>
    </source>
</evidence>
<evidence type="ECO:0000259" key="2">
    <source>
        <dbReference type="PROSITE" id="PS50125"/>
    </source>
</evidence>
<reference evidence="3 4" key="1">
    <citation type="submission" date="2019-07" db="EMBL/GenBank/DDBJ databases">
        <title>Whole genome shotgun sequence of Microvirga aerophila NBRC 106136.</title>
        <authorList>
            <person name="Hosoyama A."/>
            <person name="Uohara A."/>
            <person name="Ohji S."/>
            <person name="Ichikawa N."/>
        </authorList>
    </citation>
    <scope>NUCLEOTIDE SEQUENCE [LARGE SCALE GENOMIC DNA]</scope>
    <source>
        <strain evidence="3 4">NBRC 106136</strain>
    </source>
</reference>
<dbReference type="GO" id="GO:0004016">
    <property type="term" value="F:adenylate cyclase activity"/>
    <property type="evidence" value="ECO:0007669"/>
    <property type="project" value="UniProtKB-ARBA"/>
</dbReference>
<dbReference type="InterPro" id="IPR029787">
    <property type="entry name" value="Nucleotide_cyclase"/>
</dbReference>
<dbReference type="PROSITE" id="PS50005">
    <property type="entry name" value="TPR"/>
    <property type="match status" value="2"/>
</dbReference>
<feature type="repeat" description="TPR" evidence="1">
    <location>
        <begin position="392"/>
        <end position="425"/>
    </location>
</feature>
<dbReference type="GO" id="GO:0009190">
    <property type="term" value="P:cyclic nucleotide biosynthetic process"/>
    <property type="evidence" value="ECO:0007669"/>
    <property type="project" value="InterPro"/>
</dbReference>
<dbReference type="PROSITE" id="PS50125">
    <property type="entry name" value="GUANYLATE_CYCLASE_2"/>
    <property type="match status" value="1"/>
</dbReference>
<dbReference type="Proteomes" id="UP000321085">
    <property type="component" value="Unassembled WGS sequence"/>
</dbReference>
<accession>A0A512C466</accession>
<dbReference type="InterPro" id="IPR001054">
    <property type="entry name" value="A/G_cyclase"/>
</dbReference>
<dbReference type="Gene3D" id="1.25.40.10">
    <property type="entry name" value="Tetratricopeptide repeat domain"/>
    <property type="match status" value="1"/>
</dbReference>
<dbReference type="AlphaFoldDB" id="A0A512C466"/>
<dbReference type="PANTHER" id="PTHR12558">
    <property type="entry name" value="CELL DIVISION CYCLE 16,23,27"/>
    <property type="match status" value="1"/>
</dbReference>
<comment type="caution">
    <text evidence="3">The sequence shown here is derived from an EMBL/GenBank/DDBJ whole genome shotgun (WGS) entry which is preliminary data.</text>
</comment>
<dbReference type="Gene3D" id="3.40.50.10070">
    <property type="entry name" value="TolB, N-terminal domain"/>
    <property type="match status" value="1"/>
</dbReference>
<dbReference type="EMBL" id="BJYU01000290">
    <property type="protein sequence ID" value="GEO18995.1"/>
    <property type="molecule type" value="Genomic_DNA"/>
</dbReference>
<dbReference type="Pfam" id="PF13174">
    <property type="entry name" value="TPR_6"/>
    <property type="match status" value="1"/>
</dbReference>
<keyword evidence="1" id="KW-0802">TPR repeat</keyword>
<evidence type="ECO:0000256" key="1">
    <source>
        <dbReference type="PROSITE-ProRule" id="PRU00339"/>
    </source>
</evidence>
<dbReference type="SUPFAM" id="SSF55073">
    <property type="entry name" value="Nucleotide cyclase"/>
    <property type="match status" value="1"/>
</dbReference>
<protein>
    <submittedName>
        <fullName evidence="3">Adenylate cyclase</fullName>
    </submittedName>
</protein>
<dbReference type="InterPro" id="IPR011990">
    <property type="entry name" value="TPR-like_helical_dom_sf"/>
</dbReference>
<dbReference type="Pfam" id="PF13424">
    <property type="entry name" value="TPR_12"/>
    <property type="match status" value="1"/>
</dbReference>
<name>A0A512C466_9HYPH</name>
<gene>
    <name evidence="3" type="ORF">MAE02_66910</name>
</gene>
<organism evidence="3 4">
    <name type="scientific">Microvirga aerophila</name>
    <dbReference type="NCBI Taxonomy" id="670291"/>
    <lineage>
        <taxon>Bacteria</taxon>
        <taxon>Pseudomonadati</taxon>
        <taxon>Pseudomonadota</taxon>
        <taxon>Alphaproteobacteria</taxon>
        <taxon>Hyphomicrobiales</taxon>
        <taxon>Methylobacteriaceae</taxon>
        <taxon>Microvirga</taxon>
    </lineage>
</organism>
<dbReference type="PANTHER" id="PTHR12558:SF33">
    <property type="entry name" value="BLL7664 PROTEIN"/>
    <property type="match status" value="1"/>
</dbReference>
<dbReference type="SMART" id="SM00028">
    <property type="entry name" value="TPR"/>
    <property type="match status" value="4"/>
</dbReference>
<evidence type="ECO:0000313" key="3">
    <source>
        <dbReference type="EMBL" id="GEO18995.1"/>
    </source>
</evidence>